<dbReference type="FunFam" id="3.40.30.10:FF:000133">
    <property type="entry name" value="Endoplasmic reticulum resident protein 29"/>
    <property type="match status" value="1"/>
</dbReference>
<gene>
    <name evidence="6" type="ORF">NP493_1560g00039</name>
</gene>
<dbReference type="Pfam" id="PF07749">
    <property type="entry name" value="ERp29"/>
    <property type="match status" value="1"/>
</dbReference>
<evidence type="ECO:0000313" key="7">
    <source>
        <dbReference type="Proteomes" id="UP001209878"/>
    </source>
</evidence>
<protein>
    <recommendedName>
        <fullName evidence="1">Endoplasmic reticulum resident protein 29</fullName>
    </recommendedName>
</protein>
<dbReference type="FunFam" id="1.20.1150.12:FF:000001">
    <property type="entry name" value="Endoplasmic reticulum resident protein 29"/>
    <property type="match status" value="1"/>
</dbReference>
<dbReference type="Gene3D" id="1.20.1150.12">
    <property type="entry name" value="Endoplasmic reticulum resident protein 29, C-terminal domain"/>
    <property type="match status" value="1"/>
</dbReference>
<keyword evidence="7" id="KW-1185">Reference proteome</keyword>
<dbReference type="AlphaFoldDB" id="A0AAD9N9G1"/>
<accession>A0AAD9N9G1</accession>
<keyword evidence="2" id="KW-0256">Endoplasmic reticulum</keyword>
<name>A0AAD9N9G1_RIDPI</name>
<dbReference type="Pfam" id="PF07912">
    <property type="entry name" value="ERp29_N"/>
    <property type="match status" value="1"/>
</dbReference>
<dbReference type="SUPFAM" id="SSF47933">
    <property type="entry name" value="ERP29 C domain-like"/>
    <property type="match status" value="1"/>
</dbReference>
<feature type="domain" description="Endoplasmic reticulum resident protein 29 C-terminal" evidence="4">
    <location>
        <begin position="149"/>
        <end position="243"/>
    </location>
</feature>
<sequence length="251" mass="28341">MASTQAFAVGALLIVSFLHLVRCDIIVGSTPLNSGTFDKIVPRFKAVLVKFDQMYPYGEEHDEFKKVASSGQVQEELLIAEVNVDDIAEQEQNKELAERYKAKKDDFPVYKLFLQGRTEPIDYTGNKKSSDEIIRFIVAESGLWLGLPGCMEEFDQLAKSFFKATGDEQKAVYEKVQTAAAAITDEKKKLSADVYVKTMQKILEKGKEFVQSELTRVDKLGKGKLSEKKKAQLKNRSNILMSFKHLLKDEL</sequence>
<dbReference type="Proteomes" id="UP001209878">
    <property type="component" value="Unassembled WGS sequence"/>
</dbReference>
<evidence type="ECO:0000256" key="1">
    <source>
        <dbReference type="ARBA" id="ARBA00014173"/>
    </source>
</evidence>
<feature type="signal peptide" evidence="3">
    <location>
        <begin position="1"/>
        <end position="23"/>
    </location>
</feature>
<dbReference type="CDD" id="cd00238">
    <property type="entry name" value="ERp29c"/>
    <property type="match status" value="1"/>
</dbReference>
<comment type="caution">
    <text evidence="6">The sequence shown here is derived from an EMBL/GenBank/DDBJ whole genome shotgun (WGS) entry which is preliminary data.</text>
</comment>
<feature type="chain" id="PRO_5041899742" description="Endoplasmic reticulum resident protein 29" evidence="3">
    <location>
        <begin position="24"/>
        <end position="251"/>
    </location>
</feature>
<evidence type="ECO:0000256" key="3">
    <source>
        <dbReference type="SAM" id="SignalP"/>
    </source>
</evidence>
<dbReference type="InterPro" id="IPR036249">
    <property type="entry name" value="Thioredoxin-like_sf"/>
</dbReference>
<dbReference type="EMBL" id="JAODUO010001561">
    <property type="protein sequence ID" value="KAK2161785.1"/>
    <property type="molecule type" value="Genomic_DNA"/>
</dbReference>
<dbReference type="InterPro" id="IPR016855">
    <property type="entry name" value="ERp29"/>
</dbReference>
<dbReference type="InterPro" id="IPR011679">
    <property type="entry name" value="ERp29_C"/>
</dbReference>
<organism evidence="6 7">
    <name type="scientific">Ridgeia piscesae</name>
    <name type="common">Tubeworm</name>
    <dbReference type="NCBI Taxonomy" id="27915"/>
    <lineage>
        <taxon>Eukaryota</taxon>
        <taxon>Metazoa</taxon>
        <taxon>Spiralia</taxon>
        <taxon>Lophotrochozoa</taxon>
        <taxon>Annelida</taxon>
        <taxon>Polychaeta</taxon>
        <taxon>Sedentaria</taxon>
        <taxon>Canalipalpata</taxon>
        <taxon>Sabellida</taxon>
        <taxon>Siboglinidae</taxon>
        <taxon>Ridgeia</taxon>
    </lineage>
</organism>
<dbReference type="PANTHER" id="PTHR12211">
    <property type="entry name" value="ENDOPLASMIC RETICULUM PROTEIN ERP29"/>
    <property type="match status" value="1"/>
</dbReference>
<dbReference type="SUPFAM" id="SSF52833">
    <property type="entry name" value="Thioredoxin-like"/>
    <property type="match status" value="1"/>
</dbReference>
<evidence type="ECO:0000313" key="6">
    <source>
        <dbReference type="EMBL" id="KAK2161785.1"/>
    </source>
</evidence>
<dbReference type="GO" id="GO:0005788">
    <property type="term" value="C:endoplasmic reticulum lumen"/>
    <property type="evidence" value="ECO:0007669"/>
    <property type="project" value="InterPro"/>
</dbReference>
<proteinExistence type="predicted"/>
<keyword evidence="3" id="KW-0732">Signal</keyword>
<dbReference type="InterPro" id="IPR012883">
    <property type="entry name" value="ERp29_N"/>
</dbReference>
<evidence type="ECO:0000259" key="5">
    <source>
        <dbReference type="Pfam" id="PF07912"/>
    </source>
</evidence>
<dbReference type="Gene3D" id="3.40.30.10">
    <property type="entry name" value="Glutaredoxin"/>
    <property type="match status" value="1"/>
</dbReference>
<dbReference type="GO" id="GO:0009306">
    <property type="term" value="P:protein secretion"/>
    <property type="evidence" value="ECO:0007669"/>
    <property type="project" value="InterPro"/>
</dbReference>
<evidence type="ECO:0000256" key="2">
    <source>
        <dbReference type="ARBA" id="ARBA00022824"/>
    </source>
</evidence>
<dbReference type="PANTHER" id="PTHR12211:SF0">
    <property type="entry name" value="ENDOPLASMIC RETICULUM RESIDENT PROTEIN 29"/>
    <property type="match status" value="1"/>
</dbReference>
<feature type="domain" description="ERp29 N-terminal" evidence="5">
    <location>
        <begin position="28"/>
        <end position="148"/>
    </location>
</feature>
<dbReference type="InterPro" id="IPR036356">
    <property type="entry name" value="ERp29_C_sf"/>
</dbReference>
<reference evidence="6" key="1">
    <citation type="journal article" date="2023" name="Mol. Biol. Evol.">
        <title>Third-Generation Sequencing Reveals the Adaptive Role of the Epigenome in Three Deep-Sea Polychaetes.</title>
        <authorList>
            <person name="Perez M."/>
            <person name="Aroh O."/>
            <person name="Sun Y."/>
            <person name="Lan Y."/>
            <person name="Juniper S.K."/>
            <person name="Young C.R."/>
            <person name="Angers B."/>
            <person name="Qian P.Y."/>
        </authorList>
    </citation>
    <scope>NUCLEOTIDE SEQUENCE</scope>
    <source>
        <strain evidence="6">R07B-5</strain>
    </source>
</reference>
<evidence type="ECO:0000259" key="4">
    <source>
        <dbReference type="Pfam" id="PF07749"/>
    </source>
</evidence>